<accession>A0ABX4ELS5</accession>
<sequence length="278" mass="31408">MAFRFYFYLCITLEIYNMEKIVIAILLLISELSNIHAQHIDLETQKKMWRKMVADTVPVPIDDQTKIIGNSMPHLTSLDSLITPPSIIEDYSYGLHQGLNVSLGASAFATFGKNVPHSGGFSQNIDLNYVAPITRDGKIWTSFGGYMNHTNWGSDNYYDVGLHGMLGYKIDDHWEAYIYGQLSVNNNYNKYYYSNYGPYGLLGFYPGYGMGGFPVYGIGYAFSSPWGYGMGVPGANVLGTGIRYTNKNKTFSIGVNVEGVWYHDQKSQYYKQYDYPTP</sequence>
<name>A0ABX4ELS5_SEGBR</name>
<organism evidence="1 2">
    <name type="scientific">Segatella bryantii</name>
    <name type="common">Prevotella bryantii</name>
    <dbReference type="NCBI Taxonomy" id="77095"/>
    <lineage>
        <taxon>Bacteria</taxon>
        <taxon>Pseudomonadati</taxon>
        <taxon>Bacteroidota</taxon>
        <taxon>Bacteroidia</taxon>
        <taxon>Bacteroidales</taxon>
        <taxon>Prevotellaceae</taxon>
        <taxon>Segatella</taxon>
    </lineage>
</organism>
<reference evidence="1 2" key="1">
    <citation type="submission" date="2017-08" db="EMBL/GenBank/DDBJ databases">
        <title>Comparative genomics of non-oral Prevotella species.</title>
        <authorList>
            <person name="Accetto T."/>
            <person name="Nograsek B."/>
            <person name="Avgustin G."/>
        </authorList>
    </citation>
    <scope>NUCLEOTIDE SEQUENCE [LARGE SCALE GENOMIC DNA]</scope>
    <source>
        <strain evidence="1 2">TC1-1</strain>
    </source>
</reference>
<dbReference type="EMBL" id="NPJF01000002">
    <property type="protein sequence ID" value="OYP57350.1"/>
    <property type="molecule type" value="Genomic_DNA"/>
</dbReference>
<comment type="caution">
    <text evidence="1">The sequence shown here is derived from an EMBL/GenBank/DDBJ whole genome shotgun (WGS) entry which is preliminary data.</text>
</comment>
<protein>
    <submittedName>
        <fullName evidence="1">Uncharacterized protein</fullName>
    </submittedName>
</protein>
<dbReference type="Proteomes" id="UP000216189">
    <property type="component" value="Unassembled WGS sequence"/>
</dbReference>
<gene>
    <name evidence="1" type="ORF">CIK91_00325</name>
</gene>
<proteinExistence type="predicted"/>
<evidence type="ECO:0000313" key="1">
    <source>
        <dbReference type="EMBL" id="OYP57350.1"/>
    </source>
</evidence>
<evidence type="ECO:0000313" key="2">
    <source>
        <dbReference type="Proteomes" id="UP000216189"/>
    </source>
</evidence>
<keyword evidence="2" id="KW-1185">Reference proteome</keyword>